<comment type="similarity">
    <text evidence="2 7">Belongs to the peptidase S26 family.</text>
</comment>
<keyword evidence="11" id="KW-1185">Reference proteome</keyword>
<dbReference type="NCBIfam" id="TIGR02227">
    <property type="entry name" value="sigpep_I_bact"/>
    <property type="match status" value="1"/>
</dbReference>
<dbReference type="PROSITE" id="PS00761">
    <property type="entry name" value="SPASE_I_3"/>
    <property type="match status" value="1"/>
</dbReference>
<dbReference type="EMBL" id="JACICC010000007">
    <property type="protein sequence ID" value="MBB3810713.1"/>
    <property type="molecule type" value="Genomic_DNA"/>
</dbReference>
<dbReference type="InterPro" id="IPR036286">
    <property type="entry name" value="LexA/Signal_pep-like_sf"/>
</dbReference>
<evidence type="ECO:0000256" key="1">
    <source>
        <dbReference type="ARBA" id="ARBA00000677"/>
    </source>
</evidence>
<dbReference type="GO" id="GO:0016020">
    <property type="term" value="C:membrane"/>
    <property type="evidence" value="ECO:0007669"/>
    <property type="project" value="UniProtKB-SubCell"/>
</dbReference>
<dbReference type="InterPro" id="IPR000223">
    <property type="entry name" value="Pept_S26A_signal_pept_1"/>
</dbReference>
<dbReference type="InterPro" id="IPR019533">
    <property type="entry name" value="Peptidase_S26"/>
</dbReference>
<dbReference type="Proteomes" id="UP000537592">
    <property type="component" value="Unassembled WGS sequence"/>
</dbReference>
<accession>A0A7W5Z5S1</accession>
<dbReference type="AlphaFoldDB" id="A0A7W5Z5S1"/>
<dbReference type="PANTHER" id="PTHR43390:SF1">
    <property type="entry name" value="CHLOROPLAST PROCESSING PEPTIDASE"/>
    <property type="match status" value="1"/>
</dbReference>
<evidence type="ECO:0000256" key="2">
    <source>
        <dbReference type="ARBA" id="ARBA00009370"/>
    </source>
</evidence>
<dbReference type="GO" id="GO:0006465">
    <property type="term" value="P:signal peptide processing"/>
    <property type="evidence" value="ECO:0007669"/>
    <property type="project" value="InterPro"/>
</dbReference>
<keyword evidence="5 7" id="KW-0378">Hydrolase</keyword>
<reference evidence="10 11" key="1">
    <citation type="submission" date="2020-08" db="EMBL/GenBank/DDBJ databases">
        <title>Genomic Encyclopedia of Type Strains, Phase IV (KMG-IV): sequencing the most valuable type-strain genomes for metagenomic binning, comparative biology and taxonomic classification.</title>
        <authorList>
            <person name="Goeker M."/>
        </authorList>
    </citation>
    <scope>NUCLEOTIDE SEQUENCE [LARGE SCALE GENOMIC DNA]</scope>
    <source>
        <strain evidence="10 11">DSM 28760</strain>
    </source>
</reference>
<evidence type="ECO:0000256" key="6">
    <source>
        <dbReference type="PIRSR" id="PIRSR600223-1"/>
    </source>
</evidence>
<dbReference type="CDD" id="cd06530">
    <property type="entry name" value="S26_SPase_I"/>
    <property type="match status" value="1"/>
</dbReference>
<evidence type="ECO:0000256" key="4">
    <source>
        <dbReference type="ARBA" id="ARBA00019232"/>
    </source>
</evidence>
<dbReference type="PROSITE" id="PS00760">
    <property type="entry name" value="SPASE_I_2"/>
    <property type="match status" value="1"/>
</dbReference>
<dbReference type="EC" id="3.4.21.89" evidence="3 7"/>
<evidence type="ECO:0000256" key="8">
    <source>
        <dbReference type="SAM" id="MobiDB-lite"/>
    </source>
</evidence>
<dbReference type="GO" id="GO:0009003">
    <property type="term" value="F:signal peptidase activity"/>
    <property type="evidence" value="ECO:0007669"/>
    <property type="project" value="UniProtKB-EC"/>
</dbReference>
<dbReference type="InterPro" id="IPR019757">
    <property type="entry name" value="Pept_S26A_signal_pept_1_Lys-AS"/>
</dbReference>
<dbReference type="PRINTS" id="PR00727">
    <property type="entry name" value="LEADERPTASE"/>
</dbReference>
<evidence type="ECO:0000313" key="10">
    <source>
        <dbReference type="EMBL" id="MBB3810713.1"/>
    </source>
</evidence>
<name>A0A7W5Z5S1_9HYPH</name>
<feature type="active site" evidence="6">
    <location>
        <position position="61"/>
    </location>
</feature>
<evidence type="ECO:0000259" key="9">
    <source>
        <dbReference type="Pfam" id="PF10502"/>
    </source>
</evidence>
<evidence type="ECO:0000256" key="3">
    <source>
        <dbReference type="ARBA" id="ARBA00013208"/>
    </source>
</evidence>
<dbReference type="InterPro" id="IPR019758">
    <property type="entry name" value="Pept_S26A_signal_pept_1_CS"/>
</dbReference>
<dbReference type="Gene3D" id="2.10.109.10">
    <property type="entry name" value="Umud Fragment, subunit A"/>
    <property type="match status" value="1"/>
</dbReference>
<feature type="domain" description="Peptidase S26" evidence="9">
    <location>
        <begin position="32"/>
        <end position="240"/>
    </location>
</feature>
<dbReference type="GO" id="GO:0004252">
    <property type="term" value="F:serine-type endopeptidase activity"/>
    <property type="evidence" value="ECO:0007669"/>
    <property type="project" value="InterPro"/>
</dbReference>
<proteinExistence type="inferred from homology"/>
<dbReference type="PANTHER" id="PTHR43390">
    <property type="entry name" value="SIGNAL PEPTIDASE I"/>
    <property type="match status" value="1"/>
</dbReference>
<sequence>MEQGGVEPDKTDTAVTNSRKTRPAPKEGGFLDTVKIVAQALLIALVVRSLLFQPFNIPSGSLIPTLLIGDYLFVSKYAYGYSRFSFPFGLIPFEGRILGAEPKRGDVAVFKLPKDESTDYIKRVIGLPGETVQMIDGRLYINGKIVDRELAGTYRDDEDSPGTGPEVAKYTEMLPGGTSHTIIERYGDRGPWDNTPLYKVPEGHYFMMGDNRDNSADSRDLSAVGFVPLDNFVGRAEVLFFSIDGAPAWQLWRWPDAVRWDRIFKRVR</sequence>
<comment type="subcellular location">
    <subcellularLocation>
        <location evidence="7">Membrane</location>
        <topology evidence="7">Single-pass type II membrane protein</topology>
    </subcellularLocation>
</comment>
<keyword evidence="7" id="KW-0645">Protease</keyword>
<evidence type="ECO:0000313" key="11">
    <source>
        <dbReference type="Proteomes" id="UP000537592"/>
    </source>
</evidence>
<organism evidence="10 11">
    <name type="scientific">Pseudochelatococcus contaminans</name>
    <dbReference type="NCBI Taxonomy" id="1538103"/>
    <lineage>
        <taxon>Bacteria</taxon>
        <taxon>Pseudomonadati</taxon>
        <taxon>Pseudomonadota</taxon>
        <taxon>Alphaproteobacteria</taxon>
        <taxon>Hyphomicrobiales</taxon>
        <taxon>Chelatococcaceae</taxon>
        <taxon>Pseudochelatococcus</taxon>
    </lineage>
</organism>
<dbReference type="RefSeq" id="WP_183753919.1">
    <property type="nucleotide sequence ID" value="NZ_JACICC010000007.1"/>
</dbReference>
<protein>
    <recommendedName>
        <fullName evidence="4 7">Signal peptidase I</fullName>
        <ecNumber evidence="3 7">3.4.21.89</ecNumber>
    </recommendedName>
</protein>
<dbReference type="SUPFAM" id="SSF51306">
    <property type="entry name" value="LexA/Signal peptidase"/>
    <property type="match status" value="1"/>
</dbReference>
<gene>
    <name evidence="10" type="ORF">FHS81_002815</name>
</gene>
<dbReference type="Pfam" id="PF10502">
    <property type="entry name" value="Peptidase_S26"/>
    <property type="match status" value="1"/>
</dbReference>
<feature type="region of interest" description="Disordered" evidence="8">
    <location>
        <begin position="1"/>
        <end position="26"/>
    </location>
</feature>
<comment type="catalytic activity">
    <reaction evidence="1 7">
        <text>Cleavage of hydrophobic, N-terminal signal or leader sequences from secreted and periplasmic proteins.</text>
        <dbReference type="EC" id="3.4.21.89"/>
    </reaction>
</comment>
<comment type="caution">
    <text evidence="10">The sequence shown here is derived from an EMBL/GenBank/DDBJ whole genome shotgun (WGS) entry which is preliminary data.</text>
</comment>
<evidence type="ECO:0000256" key="7">
    <source>
        <dbReference type="RuleBase" id="RU362042"/>
    </source>
</evidence>
<feature type="active site" evidence="6">
    <location>
        <position position="122"/>
    </location>
</feature>
<evidence type="ECO:0000256" key="5">
    <source>
        <dbReference type="ARBA" id="ARBA00022801"/>
    </source>
</evidence>